<dbReference type="InterPro" id="IPR014043">
    <property type="entry name" value="Acyl_transferase_dom"/>
</dbReference>
<evidence type="ECO:0000256" key="43">
    <source>
        <dbReference type="ARBA" id="ARBA00049109"/>
    </source>
</evidence>
<dbReference type="Pfam" id="PF16197">
    <property type="entry name" value="KAsynt_C_assoc"/>
    <property type="match status" value="1"/>
</dbReference>
<dbReference type="GO" id="GO:0004312">
    <property type="term" value="F:fatty acid synthase activity"/>
    <property type="evidence" value="ECO:0007669"/>
    <property type="project" value="TreeGrafter"/>
</dbReference>
<dbReference type="InterPro" id="IPR029058">
    <property type="entry name" value="AB_hydrolase_fold"/>
</dbReference>
<feature type="domain" description="Carrier" evidence="52">
    <location>
        <begin position="2143"/>
        <end position="2217"/>
    </location>
</feature>
<feature type="domain" description="Ketosynthase family 3 (KS3)" evidence="53">
    <location>
        <begin position="38"/>
        <end position="476"/>
    </location>
</feature>
<keyword evidence="3" id="KW-0597">Phosphoprotein</keyword>
<evidence type="ECO:0000256" key="7">
    <source>
        <dbReference type="ARBA" id="ARBA00022898"/>
    </source>
</evidence>
<evidence type="ECO:0000256" key="48">
    <source>
        <dbReference type="ARBA" id="ARBA00049449"/>
    </source>
</evidence>
<dbReference type="STRING" id="1330021.A0A367LST8"/>
<dbReference type="InterPro" id="IPR057326">
    <property type="entry name" value="KR_dom"/>
</dbReference>
<protein>
    <submittedName>
        <fullName evidence="55">Uncharacterized protein</fullName>
    </submittedName>
</protein>
<evidence type="ECO:0000256" key="4">
    <source>
        <dbReference type="ARBA" id="ARBA00022679"/>
    </source>
</evidence>
<dbReference type="Pfam" id="PF00107">
    <property type="entry name" value="ADH_zinc_N"/>
    <property type="match status" value="1"/>
</dbReference>
<evidence type="ECO:0000313" key="55">
    <source>
        <dbReference type="EMBL" id="RCI17302.1"/>
    </source>
</evidence>
<dbReference type="Gene3D" id="3.40.50.720">
    <property type="entry name" value="NAD(P)-binding Rossmann-like Domain"/>
    <property type="match status" value="3"/>
</dbReference>
<dbReference type="InterPro" id="IPR020843">
    <property type="entry name" value="ER"/>
</dbReference>
<dbReference type="GO" id="GO:0031177">
    <property type="term" value="F:phosphopantetheine binding"/>
    <property type="evidence" value="ECO:0007669"/>
    <property type="project" value="InterPro"/>
</dbReference>
<dbReference type="InterPro" id="IPR009081">
    <property type="entry name" value="PP-bd_ACP"/>
</dbReference>
<evidence type="ECO:0000256" key="12">
    <source>
        <dbReference type="ARBA" id="ARBA00023351"/>
    </source>
</evidence>
<evidence type="ECO:0000256" key="5">
    <source>
        <dbReference type="ARBA" id="ARBA00022799"/>
    </source>
</evidence>
<dbReference type="Pfam" id="PF00109">
    <property type="entry name" value="ketoacyl-synt"/>
    <property type="match status" value="1"/>
</dbReference>
<comment type="catalytic activity">
    <reaction evidence="14">
        <text>(3R)-hydroxydecanoyl-[ACP] = (2E)-decenoyl-[ACP] + H2O</text>
        <dbReference type="Rhea" id="RHEA:41860"/>
        <dbReference type="Rhea" id="RHEA-COMP:9638"/>
        <dbReference type="Rhea" id="RHEA-COMP:9639"/>
        <dbReference type="ChEBI" id="CHEBI:15377"/>
        <dbReference type="ChEBI" id="CHEBI:78466"/>
        <dbReference type="ChEBI" id="CHEBI:78467"/>
    </reaction>
    <physiologicalReaction direction="left-to-right" evidence="14">
        <dbReference type="Rhea" id="RHEA:41861"/>
    </physiologicalReaction>
</comment>
<evidence type="ECO:0000256" key="13">
    <source>
        <dbReference type="ARBA" id="ARBA00023373"/>
    </source>
</evidence>
<keyword evidence="8" id="KW-0560">Oxidoreductase</keyword>
<evidence type="ECO:0000256" key="21">
    <source>
        <dbReference type="ARBA" id="ARBA00047300"/>
    </source>
</evidence>
<dbReference type="GO" id="GO:0019171">
    <property type="term" value="F:(3R)-hydroxyacyl-[acyl-carrier-protein] dehydratase activity"/>
    <property type="evidence" value="ECO:0007669"/>
    <property type="project" value="UniProtKB-EC"/>
</dbReference>
<evidence type="ECO:0000256" key="17">
    <source>
        <dbReference type="ARBA" id="ARBA00023399"/>
    </source>
</evidence>
<comment type="catalytic activity">
    <reaction evidence="50">
        <text>octanoyl-[ACP] + malonyl-[ACP] + H(+) = 3-oxodecanoyl-[ACP] + holo-[ACP] + CO2</text>
        <dbReference type="Rhea" id="RHEA:41852"/>
        <dbReference type="Rhea" id="RHEA-COMP:9623"/>
        <dbReference type="Rhea" id="RHEA-COMP:9636"/>
        <dbReference type="Rhea" id="RHEA-COMP:9637"/>
        <dbReference type="Rhea" id="RHEA-COMP:9685"/>
        <dbReference type="ChEBI" id="CHEBI:15378"/>
        <dbReference type="ChEBI" id="CHEBI:16526"/>
        <dbReference type="ChEBI" id="CHEBI:64479"/>
        <dbReference type="ChEBI" id="CHEBI:78449"/>
        <dbReference type="ChEBI" id="CHEBI:78463"/>
        <dbReference type="ChEBI" id="CHEBI:78464"/>
    </reaction>
    <physiologicalReaction direction="left-to-right" evidence="50">
        <dbReference type="Rhea" id="RHEA:41853"/>
    </physiologicalReaction>
</comment>
<comment type="catalytic activity">
    <reaction evidence="11">
        <text>(3R)-hydroxyoctanoyl-[ACP] = (2E)-octenoyl-[ACP] + H2O</text>
        <dbReference type="Rhea" id="RHEA:41844"/>
        <dbReference type="Rhea" id="RHEA-COMP:9634"/>
        <dbReference type="Rhea" id="RHEA-COMP:9635"/>
        <dbReference type="ChEBI" id="CHEBI:15377"/>
        <dbReference type="ChEBI" id="CHEBI:78461"/>
        <dbReference type="ChEBI" id="CHEBI:78462"/>
    </reaction>
    <physiologicalReaction direction="left-to-right" evidence="11">
        <dbReference type="Rhea" id="RHEA:41845"/>
    </physiologicalReaction>
</comment>
<comment type="catalytic activity">
    <reaction evidence="32">
        <text>hexadecanoyl-[ACP] + malonyl-[ACP] + H(+) = 3-oxooctadecanoyl-[ACP] + holo-[ACP] + CO2</text>
        <dbReference type="Rhea" id="RHEA:41916"/>
        <dbReference type="Rhea" id="RHEA-COMP:9623"/>
        <dbReference type="Rhea" id="RHEA-COMP:9652"/>
        <dbReference type="Rhea" id="RHEA-COMP:9653"/>
        <dbReference type="Rhea" id="RHEA-COMP:9685"/>
        <dbReference type="ChEBI" id="CHEBI:15378"/>
        <dbReference type="ChEBI" id="CHEBI:16526"/>
        <dbReference type="ChEBI" id="CHEBI:64479"/>
        <dbReference type="ChEBI" id="CHEBI:78449"/>
        <dbReference type="ChEBI" id="CHEBI:78483"/>
        <dbReference type="ChEBI" id="CHEBI:78487"/>
    </reaction>
    <physiologicalReaction direction="left-to-right" evidence="32">
        <dbReference type="Rhea" id="RHEA:41917"/>
    </physiologicalReaction>
</comment>
<dbReference type="SMART" id="SM00825">
    <property type="entry name" value="PKS_KS"/>
    <property type="match status" value="1"/>
</dbReference>
<dbReference type="GO" id="GO:0004315">
    <property type="term" value="F:3-oxoacyl-[acyl-carrier-protein] synthase activity"/>
    <property type="evidence" value="ECO:0007669"/>
    <property type="project" value="UniProtKB-EC"/>
</dbReference>
<evidence type="ECO:0000256" key="29">
    <source>
        <dbReference type="ARBA" id="ARBA00047897"/>
    </source>
</evidence>
<keyword evidence="10" id="KW-0012">Acyltransferase</keyword>
<comment type="function">
    <text evidence="20">Fatty acid synthetase is a multifunctional enzyme that catalyzes the de novo biosynthesis of long-chain saturated fatty acids starting from acetyl-CoA and malonyl-CoA in the presence of NADPH. This multifunctional protein contains 7 catalytic activities and a site for the binding of the prosthetic group 4'-phosphopantetheine of the acyl carrier protein ([ACP]) domain.</text>
</comment>
<evidence type="ECO:0000256" key="40">
    <source>
        <dbReference type="ARBA" id="ARBA00048704"/>
    </source>
</evidence>
<evidence type="ECO:0000256" key="49">
    <source>
        <dbReference type="ARBA" id="ARBA00049521"/>
    </source>
</evidence>
<evidence type="ECO:0000256" key="50">
    <source>
        <dbReference type="ARBA" id="ARBA00049533"/>
    </source>
</evidence>
<gene>
    <name evidence="55" type="ORF">L249_3232</name>
</gene>
<dbReference type="SMART" id="SM00826">
    <property type="entry name" value="PKS_DH"/>
    <property type="match status" value="1"/>
</dbReference>
<dbReference type="SMART" id="SM00823">
    <property type="entry name" value="PKS_PP"/>
    <property type="match status" value="1"/>
</dbReference>
<comment type="catalytic activity">
    <reaction evidence="45">
        <text>3-oxododecanoyl-[ACP] + NADPH + H(+) = (3R)-hydroxydodecanoyl-[ACP] + NADP(+)</text>
        <dbReference type="Rhea" id="RHEA:41872"/>
        <dbReference type="Rhea" id="RHEA-COMP:9641"/>
        <dbReference type="Rhea" id="RHEA-COMP:9642"/>
        <dbReference type="ChEBI" id="CHEBI:15378"/>
        <dbReference type="ChEBI" id="CHEBI:57783"/>
        <dbReference type="ChEBI" id="CHEBI:58349"/>
        <dbReference type="ChEBI" id="CHEBI:78469"/>
        <dbReference type="ChEBI" id="CHEBI:78470"/>
    </reaction>
    <physiologicalReaction direction="left-to-right" evidence="45">
        <dbReference type="Rhea" id="RHEA:41873"/>
    </physiologicalReaction>
</comment>
<comment type="catalytic activity">
    <reaction evidence="26">
        <text>(2E)-butenoyl-[ACP] + NADPH + H(+) = butanoyl-[ACP] + NADP(+)</text>
        <dbReference type="Rhea" id="RHEA:41812"/>
        <dbReference type="Rhea" id="RHEA-COMP:9627"/>
        <dbReference type="Rhea" id="RHEA-COMP:9628"/>
        <dbReference type="ChEBI" id="CHEBI:15378"/>
        <dbReference type="ChEBI" id="CHEBI:57783"/>
        <dbReference type="ChEBI" id="CHEBI:58349"/>
        <dbReference type="ChEBI" id="CHEBI:78453"/>
        <dbReference type="ChEBI" id="CHEBI:78454"/>
    </reaction>
    <physiologicalReaction direction="left-to-right" evidence="26">
        <dbReference type="Rhea" id="RHEA:41813"/>
    </physiologicalReaction>
</comment>
<dbReference type="SUPFAM" id="SSF50129">
    <property type="entry name" value="GroES-like"/>
    <property type="match status" value="1"/>
</dbReference>
<comment type="catalytic activity">
    <reaction evidence="23">
        <text>a (3R)-hydroxyacyl-[ACP] + NADP(+) = a 3-oxoacyl-[ACP] + NADPH + H(+)</text>
        <dbReference type="Rhea" id="RHEA:17397"/>
        <dbReference type="Rhea" id="RHEA-COMP:9916"/>
        <dbReference type="Rhea" id="RHEA-COMP:9945"/>
        <dbReference type="ChEBI" id="CHEBI:15378"/>
        <dbReference type="ChEBI" id="CHEBI:57783"/>
        <dbReference type="ChEBI" id="CHEBI:58349"/>
        <dbReference type="ChEBI" id="CHEBI:78776"/>
        <dbReference type="ChEBI" id="CHEBI:78827"/>
        <dbReference type="EC" id="1.1.1.100"/>
    </reaction>
    <physiologicalReaction direction="right-to-left" evidence="23">
        <dbReference type="Rhea" id="RHEA:17399"/>
    </physiologicalReaction>
</comment>
<evidence type="ECO:0000313" key="56">
    <source>
        <dbReference type="Proteomes" id="UP000253664"/>
    </source>
</evidence>
<dbReference type="PANTHER" id="PTHR43775">
    <property type="entry name" value="FATTY ACID SYNTHASE"/>
    <property type="match status" value="1"/>
</dbReference>
<dbReference type="InterPro" id="IPR036291">
    <property type="entry name" value="NAD(P)-bd_dom_sf"/>
</dbReference>
<dbReference type="SUPFAM" id="SSF51735">
    <property type="entry name" value="NAD(P)-binding Rossmann-fold domains"/>
    <property type="match status" value="3"/>
</dbReference>
<dbReference type="InterPro" id="IPR013149">
    <property type="entry name" value="ADH-like_C"/>
</dbReference>
<dbReference type="InterPro" id="IPR016035">
    <property type="entry name" value="Acyl_Trfase/lysoPLipase"/>
</dbReference>
<comment type="catalytic activity">
    <reaction evidence="44">
        <text>(2E)-tetradecenoyl-[ACP] + NADPH + H(+) = tetradecanoyl-[ACP] + NADP(+)</text>
        <dbReference type="Rhea" id="RHEA:41896"/>
        <dbReference type="Rhea" id="RHEA-COMP:9647"/>
        <dbReference type="Rhea" id="RHEA-COMP:9648"/>
        <dbReference type="ChEBI" id="CHEBI:15378"/>
        <dbReference type="ChEBI" id="CHEBI:57783"/>
        <dbReference type="ChEBI" id="CHEBI:58349"/>
        <dbReference type="ChEBI" id="CHEBI:78475"/>
        <dbReference type="ChEBI" id="CHEBI:78477"/>
    </reaction>
    <physiologicalReaction direction="left-to-right" evidence="44">
        <dbReference type="Rhea" id="RHEA:41897"/>
    </physiologicalReaction>
</comment>
<evidence type="ECO:0000256" key="35">
    <source>
        <dbReference type="ARBA" id="ARBA00048420"/>
    </source>
</evidence>
<dbReference type="InterPro" id="IPR013968">
    <property type="entry name" value="PKS_KR"/>
</dbReference>
<dbReference type="InterPro" id="IPR002364">
    <property type="entry name" value="Quin_OxRdtase/zeta-crystal_CS"/>
</dbReference>
<dbReference type="Pfam" id="PF00975">
    <property type="entry name" value="Thioesterase"/>
    <property type="match status" value="1"/>
</dbReference>
<evidence type="ECO:0000256" key="37">
    <source>
        <dbReference type="ARBA" id="ARBA00048571"/>
    </source>
</evidence>
<comment type="catalytic activity">
    <reaction evidence="46">
        <text>3-oxohexadecanoyl-[ACP] + NADPH + H(+) = (3R)-hydroxyhexadecanoyl-[ACP] + NADP(+)</text>
        <dbReference type="Rhea" id="RHEA:41904"/>
        <dbReference type="Rhea" id="RHEA-COMP:9649"/>
        <dbReference type="Rhea" id="RHEA-COMP:9650"/>
        <dbReference type="ChEBI" id="CHEBI:15378"/>
        <dbReference type="ChEBI" id="CHEBI:57783"/>
        <dbReference type="ChEBI" id="CHEBI:58349"/>
        <dbReference type="ChEBI" id="CHEBI:78478"/>
        <dbReference type="ChEBI" id="CHEBI:78480"/>
    </reaction>
    <physiologicalReaction direction="left-to-right" evidence="46">
        <dbReference type="Rhea" id="RHEA:41905"/>
    </physiologicalReaction>
</comment>
<comment type="catalytic activity">
    <reaction evidence="38">
        <text>a 2,3-saturated acyl-[ACP] + NADP(+) = a (2E)-enoyl-[ACP] + NADPH + H(+)</text>
        <dbReference type="Rhea" id="RHEA:22564"/>
        <dbReference type="Rhea" id="RHEA-COMP:9925"/>
        <dbReference type="Rhea" id="RHEA-COMP:9926"/>
        <dbReference type="ChEBI" id="CHEBI:15378"/>
        <dbReference type="ChEBI" id="CHEBI:57783"/>
        <dbReference type="ChEBI" id="CHEBI:58349"/>
        <dbReference type="ChEBI" id="CHEBI:78784"/>
        <dbReference type="ChEBI" id="CHEBI:78785"/>
        <dbReference type="EC" id="1.3.1.39"/>
    </reaction>
    <physiologicalReaction direction="right-to-left" evidence="38">
        <dbReference type="Rhea" id="RHEA:22566"/>
    </physiologicalReaction>
</comment>
<evidence type="ECO:0000256" key="22">
    <source>
        <dbReference type="ARBA" id="ARBA00047394"/>
    </source>
</evidence>
<dbReference type="Pfam" id="PF02801">
    <property type="entry name" value="Ketoacyl-synt_C"/>
    <property type="match status" value="1"/>
</dbReference>
<comment type="catalytic activity">
    <reaction evidence="41">
        <text>3-oxotetradecanoyl-[ACP] + NADPH + H(+) = (3R)-hydroxytetradecanoyl-[ACP] + NADP(+)</text>
        <dbReference type="Rhea" id="RHEA:41888"/>
        <dbReference type="Rhea" id="RHEA-COMP:9645"/>
        <dbReference type="Rhea" id="RHEA-COMP:9646"/>
        <dbReference type="ChEBI" id="CHEBI:15378"/>
        <dbReference type="ChEBI" id="CHEBI:57783"/>
        <dbReference type="ChEBI" id="CHEBI:58349"/>
        <dbReference type="ChEBI" id="CHEBI:78473"/>
        <dbReference type="ChEBI" id="CHEBI:78474"/>
    </reaction>
    <physiologicalReaction direction="left-to-right" evidence="41">
        <dbReference type="Rhea" id="RHEA:41889"/>
    </physiologicalReaction>
</comment>
<dbReference type="InterPro" id="IPR001031">
    <property type="entry name" value="Thioesterase"/>
</dbReference>
<comment type="catalytic activity">
    <reaction evidence="18">
        <text>(3R)-hydroxyhexadecanoyl-[ACP] = (2E)-hexadecenoyl-[ACP] + H2O</text>
        <dbReference type="Rhea" id="RHEA:41908"/>
        <dbReference type="Rhea" id="RHEA-COMP:9650"/>
        <dbReference type="Rhea" id="RHEA-COMP:9651"/>
        <dbReference type="ChEBI" id="CHEBI:15377"/>
        <dbReference type="ChEBI" id="CHEBI:78480"/>
        <dbReference type="ChEBI" id="CHEBI:78481"/>
    </reaction>
    <physiologicalReaction direction="left-to-right" evidence="18">
        <dbReference type="Rhea" id="RHEA:41909"/>
    </physiologicalReaction>
</comment>
<dbReference type="InterPro" id="IPR020807">
    <property type="entry name" value="PKS_DH"/>
</dbReference>
<evidence type="ECO:0000256" key="34">
    <source>
        <dbReference type="ARBA" id="ARBA00048289"/>
    </source>
</evidence>
<evidence type="ECO:0000259" key="53">
    <source>
        <dbReference type="PROSITE" id="PS52004"/>
    </source>
</evidence>
<dbReference type="SUPFAM" id="SSF53474">
    <property type="entry name" value="alpha/beta-Hydrolases"/>
    <property type="match status" value="1"/>
</dbReference>
<dbReference type="GO" id="GO:0004313">
    <property type="term" value="F:[acyl-carrier-protein] S-acetyltransferase activity"/>
    <property type="evidence" value="ECO:0007669"/>
    <property type="project" value="UniProtKB-EC"/>
</dbReference>
<evidence type="ECO:0000256" key="42">
    <source>
        <dbReference type="ARBA" id="ARBA00049019"/>
    </source>
</evidence>
<keyword evidence="5" id="KW-0702">S-nitrosylation</keyword>
<comment type="catalytic activity">
    <reaction evidence="16">
        <text>(3R)-hydroxytetradecanoyl-[ACP] = (2E)-tetradecenoyl-[ACP] + H2O</text>
        <dbReference type="Rhea" id="RHEA:41892"/>
        <dbReference type="Rhea" id="RHEA-COMP:9646"/>
        <dbReference type="Rhea" id="RHEA-COMP:9647"/>
        <dbReference type="ChEBI" id="CHEBI:15377"/>
        <dbReference type="ChEBI" id="CHEBI:78474"/>
        <dbReference type="ChEBI" id="CHEBI:78475"/>
    </reaction>
    <physiologicalReaction direction="left-to-right" evidence="16">
        <dbReference type="Rhea" id="RHEA:41893"/>
    </physiologicalReaction>
</comment>
<dbReference type="GO" id="GO:0141148">
    <property type="term" value="F:enoyl-[acyl-carrier-protein] reductase (NADPH) activity"/>
    <property type="evidence" value="ECO:0007669"/>
    <property type="project" value="UniProtKB-EC"/>
</dbReference>
<dbReference type="InterPro" id="IPR014030">
    <property type="entry name" value="Ketoacyl_synth_N"/>
</dbReference>
<feature type="domain" description="PKS/mFAS DH" evidence="54">
    <location>
        <begin position="950"/>
        <end position="1260"/>
    </location>
</feature>
<comment type="catalytic activity">
    <reaction evidence="12">
        <text>(3R)-hydroxydodecanoyl-[ACP] = (2E)-dodecenoyl-[ACP] + H2O</text>
        <dbReference type="Rhea" id="RHEA:41876"/>
        <dbReference type="Rhea" id="RHEA-COMP:9642"/>
        <dbReference type="Rhea" id="RHEA-COMP:9643"/>
        <dbReference type="ChEBI" id="CHEBI:15377"/>
        <dbReference type="ChEBI" id="CHEBI:78470"/>
        <dbReference type="ChEBI" id="CHEBI:78472"/>
    </reaction>
    <physiologicalReaction direction="left-to-right" evidence="12">
        <dbReference type="Rhea" id="RHEA:41877"/>
    </physiologicalReaction>
</comment>
<dbReference type="InterPro" id="IPR049551">
    <property type="entry name" value="PKS_DH_C"/>
</dbReference>
<dbReference type="SUPFAM" id="SSF55048">
    <property type="entry name" value="Probable ACP-binding domain of malonyl-CoA ACP transacylase"/>
    <property type="match status" value="1"/>
</dbReference>
<evidence type="ECO:0000256" key="19">
    <source>
        <dbReference type="ARBA" id="ARBA00023402"/>
    </source>
</evidence>
<dbReference type="PROSITE" id="PS00606">
    <property type="entry name" value="KS3_1"/>
    <property type="match status" value="1"/>
</dbReference>
<accession>A0A367LST8</accession>
<evidence type="ECO:0000256" key="24">
    <source>
        <dbReference type="ARBA" id="ARBA00047440"/>
    </source>
</evidence>
<dbReference type="Proteomes" id="UP000253664">
    <property type="component" value="Unassembled WGS sequence"/>
</dbReference>
<comment type="catalytic activity">
    <reaction evidence="30">
        <text>3-oxobutanoyl-[ACP] + NADPH + H(+) = (3R)-hydroxybutanoyl-[ACP] + NADP(+)</text>
        <dbReference type="Rhea" id="RHEA:41804"/>
        <dbReference type="Rhea" id="RHEA-COMP:9625"/>
        <dbReference type="Rhea" id="RHEA-COMP:9626"/>
        <dbReference type="ChEBI" id="CHEBI:15378"/>
        <dbReference type="ChEBI" id="CHEBI:57783"/>
        <dbReference type="ChEBI" id="CHEBI:58349"/>
        <dbReference type="ChEBI" id="CHEBI:78450"/>
        <dbReference type="ChEBI" id="CHEBI:78451"/>
    </reaction>
    <physiologicalReaction direction="left-to-right" evidence="30">
        <dbReference type="Rhea" id="RHEA:41805"/>
    </physiologicalReaction>
</comment>
<dbReference type="CDD" id="cd05195">
    <property type="entry name" value="enoyl_red"/>
    <property type="match status" value="1"/>
</dbReference>
<comment type="catalytic activity">
    <reaction evidence="47">
        <text>3-oxooctanoyl-[ACP] + NADPH + H(+) = (3R)-hydroxyoctanoyl-[ACP] + NADP(+)</text>
        <dbReference type="Rhea" id="RHEA:41840"/>
        <dbReference type="Rhea" id="RHEA-COMP:9633"/>
        <dbReference type="Rhea" id="RHEA-COMP:9634"/>
        <dbReference type="ChEBI" id="CHEBI:15378"/>
        <dbReference type="ChEBI" id="CHEBI:57783"/>
        <dbReference type="ChEBI" id="CHEBI:58349"/>
        <dbReference type="ChEBI" id="CHEBI:78460"/>
        <dbReference type="ChEBI" id="CHEBI:78461"/>
    </reaction>
    <physiologicalReaction direction="left-to-right" evidence="47">
        <dbReference type="Rhea" id="RHEA:41841"/>
    </physiologicalReaction>
</comment>
<comment type="catalytic activity">
    <reaction evidence="34">
        <text>tetradecanoyl-[ACP] + H2O = tetradecanoate + holo-[ACP] + H(+)</text>
        <dbReference type="Rhea" id="RHEA:30123"/>
        <dbReference type="Rhea" id="RHEA-COMP:9648"/>
        <dbReference type="Rhea" id="RHEA-COMP:9685"/>
        <dbReference type="ChEBI" id="CHEBI:15377"/>
        <dbReference type="ChEBI" id="CHEBI:15378"/>
        <dbReference type="ChEBI" id="CHEBI:30807"/>
        <dbReference type="ChEBI" id="CHEBI:64479"/>
        <dbReference type="ChEBI" id="CHEBI:78477"/>
        <dbReference type="EC" id="3.1.2.14"/>
    </reaction>
    <physiologicalReaction direction="left-to-right" evidence="34">
        <dbReference type="Rhea" id="RHEA:30124"/>
    </physiologicalReaction>
</comment>
<dbReference type="InterPro" id="IPR049900">
    <property type="entry name" value="PKS_mFAS_DH"/>
</dbReference>
<dbReference type="InterPro" id="IPR014031">
    <property type="entry name" value="Ketoacyl_synth_C"/>
</dbReference>
<dbReference type="Pfam" id="PF14765">
    <property type="entry name" value="PS-DH"/>
    <property type="match status" value="1"/>
</dbReference>
<comment type="catalytic activity">
    <reaction evidence="25">
        <text>tetradecanoyl-[ACP] + malonyl-[ACP] + H(+) = 3-oxohexadecanoyl-[ACP] + holo-[ACP] + CO2</text>
        <dbReference type="Rhea" id="RHEA:41900"/>
        <dbReference type="Rhea" id="RHEA-COMP:9623"/>
        <dbReference type="Rhea" id="RHEA-COMP:9648"/>
        <dbReference type="Rhea" id="RHEA-COMP:9649"/>
        <dbReference type="Rhea" id="RHEA-COMP:9685"/>
        <dbReference type="ChEBI" id="CHEBI:15378"/>
        <dbReference type="ChEBI" id="CHEBI:16526"/>
        <dbReference type="ChEBI" id="CHEBI:64479"/>
        <dbReference type="ChEBI" id="CHEBI:78449"/>
        <dbReference type="ChEBI" id="CHEBI:78477"/>
        <dbReference type="ChEBI" id="CHEBI:78478"/>
    </reaction>
    <physiologicalReaction direction="left-to-right" evidence="25">
        <dbReference type="Rhea" id="RHEA:41901"/>
    </physiologicalReaction>
</comment>
<dbReference type="PROSITE" id="PS52004">
    <property type="entry name" value="KS3_2"/>
    <property type="match status" value="1"/>
</dbReference>
<evidence type="ECO:0000256" key="30">
    <source>
        <dbReference type="ARBA" id="ARBA00047953"/>
    </source>
</evidence>
<evidence type="ECO:0000256" key="20">
    <source>
        <dbReference type="ARBA" id="ARBA00023442"/>
    </source>
</evidence>
<comment type="catalytic activity">
    <reaction evidence="15">
        <text>a (3R)-hydroxyacyl-[ACP] = a (2E)-enoyl-[ACP] + H2O</text>
        <dbReference type="Rhea" id="RHEA:13097"/>
        <dbReference type="Rhea" id="RHEA-COMP:9925"/>
        <dbReference type="Rhea" id="RHEA-COMP:9945"/>
        <dbReference type="ChEBI" id="CHEBI:15377"/>
        <dbReference type="ChEBI" id="CHEBI:78784"/>
        <dbReference type="ChEBI" id="CHEBI:78827"/>
        <dbReference type="EC" id="4.2.1.59"/>
    </reaction>
    <physiologicalReaction direction="left-to-right" evidence="15">
        <dbReference type="Rhea" id="RHEA:13098"/>
    </physiologicalReaction>
</comment>
<organism evidence="55 56">
    <name type="scientific">Ophiocordyceps polyrhachis-furcata BCC 54312</name>
    <dbReference type="NCBI Taxonomy" id="1330021"/>
    <lineage>
        <taxon>Eukaryota</taxon>
        <taxon>Fungi</taxon>
        <taxon>Dikarya</taxon>
        <taxon>Ascomycota</taxon>
        <taxon>Pezizomycotina</taxon>
        <taxon>Sordariomycetes</taxon>
        <taxon>Hypocreomycetidae</taxon>
        <taxon>Hypocreales</taxon>
        <taxon>Ophiocordycipitaceae</taxon>
        <taxon>Ophiocordyceps</taxon>
    </lineage>
</organism>
<dbReference type="GO" id="GO:0044550">
    <property type="term" value="P:secondary metabolite biosynthetic process"/>
    <property type="evidence" value="ECO:0007669"/>
    <property type="project" value="UniProtKB-ARBA"/>
</dbReference>
<dbReference type="InterPro" id="IPR049552">
    <property type="entry name" value="PKS_DH_N"/>
</dbReference>
<comment type="catalytic activity">
    <reaction evidence="13">
        <text>(3R)-hydroxyhexanoyl-[ACP] = (2E)-hexenoyl-[ACP] + H2O</text>
        <dbReference type="Rhea" id="RHEA:41828"/>
        <dbReference type="Rhea" id="RHEA-COMP:9630"/>
        <dbReference type="Rhea" id="RHEA-COMP:9631"/>
        <dbReference type="ChEBI" id="CHEBI:15377"/>
        <dbReference type="ChEBI" id="CHEBI:78457"/>
        <dbReference type="ChEBI" id="CHEBI:78458"/>
    </reaction>
    <physiologicalReaction direction="left-to-right" evidence="13">
        <dbReference type="Rhea" id="RHEA:41829"/>
    </physiologicalReaction>
</comment>
<dbReference type="EMBL" id="LKCN02000001">
    <property type="protein sequence ID" value="RCI17302.1"/>
    <property type="molecule type" value="Genomic_DNA"/>
</dbReference>
<evidence type="ECO:0000256" key="51">
    <source>
        <dbReference type="PROSITE-ProRule" id="PRU01363"/>
    </source>
</evidence>
<evidence type="ECO:0000256" key="11">
    <source>
        <dbReference type="ARBA" id="ARBA00023332"/>
    </source>
</evidence>
<comment type="pathway">
    <text evidence="1">Lipid metabolism.</text>
</comment>
<keyword evidence="4" id="KW-0808">Transferase</keyword>
<dbReference type="GO" id="GO:0008270">
    <property type="term" value="F:zinc ion binding"/>
    <property type="evidence" value="ECO:0007669"/>
    <property type="project" value="InterPro"/>
</dbReference>
<feature type="region of interest" description="N-terminal hotdog fold" evidence="51">
    <location>
        <begin position="950"/>
        <end position="1096"/>
    </location>
</feature>
<dbReference type="InterPro" id="IPR013154">
    <property type="entry name" value="ADH-like_N"/>
</dbReference>
<evidence type="ECO:0000256" key="47">
    <source>
        <dbReference type="ARBA" id="ARBA00049422"/>
    </source>
</evidence>
<comment type="catalytic activity">
    <reaction evidence="22">
        <text>hexanoyl-[ACP] + malonyl-[ACP] + H(+) = 3-oxooctanoyl-[ACP] + holo-[ACP] + CO2</text>
        <dbReference type="Rhea" id="RHEA:41836"/>
        <dbReference type="Rhea" id="RHEA-COMP:9623"/>
        <dbReference type="Rhea" id="RHEA-COMP:9632"/>
        <dbReference type="Rhea" id="RHEA-COMP:9633"/>
        <dbReference type="Rhea" id="RHEA-COMP:9685"/>
        <dbReference type="ChEBI" id="CHEBI:15378"/>
        <dbReference type="ChEBI" id="CHEBI:16526"/>
        <dbReference type="ChEBI" id="CHEBI:64479"/>
        <dbReference type="ChEBI" id="CHEBI:78449"/>
        <dbReference type="ChEBI" id="CHEBI:78459"/>
        <dbReference type="ChEBI" id="CHEBI:78460"/>
    </reaction>
    <physiologicalReaction direction="left-to-right" evidence="22">
        <dbReference type="Rhea" id="RHEA:41837"/>
    </physiologicalReaction>
</comment>
<dbReference type="Pfam" id="PF08240">
    <property type="entry name" value="ADH_N"/>
    <property type="match status" value="1"/>
</dbReference>
<evidence type="ECO:0000256" key="39">
    <source>
        <dbReference type="ARBA" id="ARBA00048691"/>
    </source>
</evidence>
<evidence type="ECO:0000256" key="3">
    <source>
        <dbReference type="ARBA" id="ARBA00022553"/>
    </source>
</evidence>
<evidence type="ECO:0000256" key="46">
    <source>
        <dbReference type="ARBA" id="ARBA00049414"/>
    </source>
</evidence>
<feature type="active site" description="Proton acceptor; for dehydratase activity" evidence="51">
    <location>
        <position position="982"/>
    </location>
</feature>
<evidence type="ECO:0000256" key="25">
    <source>
        <dbReference type="ARBA" id="ARBA00047451"/>
    </source>
</evidence>
<dbReference type="Pfam" id="PF00550">
    <property type="entry name" value="PP-binding"/>
    <property type="match status" value="1"/>
</dbReference>
<comment type="catalytic activity">
    <reaction evidence="49">
        <text>(2E)-decenoyl-[ACP] + NADPH + H(+) = decanoyl-[ACP] + NADP(+)</text>
        <dbReference type="Rhea" id="RHEA:41864"/>
        <dbReference type="Rhea" id="RHEA-COMP:9639"/>
        <dbReference type="Rhea" id="RHEA-COMP:9640"/>
        <dbReference type="ChEBI" id="CHEBI:15378"/>
        <dbReference type="ChEBI" id="CHEBI:57783"/>
        <dbReference type="ChEBI" id="CHEBI:58349"/>
        <dbReference type="ChEBI" id="CHEBI:78467"/>
        <dbReference type="ChEBI" id="CHEBI:78468"/>
    </reaction>
    <physiologicalReaction direction="left-to-right" evidence="49">
        <dbReference type="Rhea" id="RHEA:41865"/>
    </physiologicalReaction>
</comment>
<dbReference type="PROSITE" id="PS52019">
    <property type="entry name" value="PKS_MFAS_DH"/>
    <property type="match status" value="1"/>
</dbReference>
<dbReference type="PROSITE" id="PS01162">
    <property type="entry name" value="QOR_ZETA_CRYSTAL"/>
    <property type="match status" value="1"/>
</dbReference>
<evidence type="ECO:0000256" key="28">
    <source>
        <dbReference type="ARBA" id="ARBA00047810"/>
    </source>
</evidence>
<evidence type="ECO:0000256" key="44">
    <source>
        <dbReference type="ARBA" id="ARBA00049171"/>
    </source>
</evidence>
<dbReference type="GO" id="GO:0004316">
    <property type="term" value="F:3-oxoacyl-[acyl-carrier-protein] reductase (NADPH) activity"/>
    <property type="evidence" value="ECO:0007669"/>
    <property type="project" value="UniProtKB-EC"/>
</dbReference>
<dbReference type="InterPro" id="IPR016036">
    <property type="entry name" value="Malonyl_transacylase_ACP-bd"/>
</dbReference>
<keyword evidence="2" id="KW-0596">Phosphopantetheine</keyword>
<dbReference type="InterPro" id="IPR042104">
    <property type="entry name" value="PKS_dehydratase_sf"/>
</dbReference>
<evidence type="ECO:0000256" key="9">
    <source>
        <dbReference type="ARBA" id="ARBA00023268"/>
    </source>
</evidence>
<evidence type="ECO:0000256" key="26">
    <source>
        <dbReference type="ARBA" id="ARBA00047500"/>
    </source>
</evidence>
<dbReference type="Gene3D" id="3.10.129.110">
    <property type="entry name" value="Polyketide synthase dehydratase"/>
    <property type="match status" value="1"/>
</dbReference>
<evidence type="ECO:0000256" key="38">
    <source>
        <dbReference type="ARBA" id="ARBA00048650"/>
    </source>
</evidence>
<comment type="catalytic activity">
    <reaction evidence="19">
        <text>(3R)-hydroxybutanoyl-[ACP] = (2E)-butenoyl-[ACP] + H2O</text>
        <dbReference type="Rhea" id="RHEA:41808"/>
        <dbReference type="Rhea" id="RHEA-COMP:9626"/>
        <dbReference type="Rhea" id="RHEA-COMP:9627"/>
        <dbReference type="ChEBI" id="CHEBI:15377"/>
        <dbReference type="ChEBI" id="CHEBI:78451"/>
        <dbReference type="ChEBI" id="CHEBI:78453"/>
    </reaction>
    <physiologicalReaction direction="left-to-right" evidence="19">
        <dbReference type="Rhea" id="RHEA:41809"/>
    </physiologicalReaction>
</comment>
<dbReference type="InterPro" id="IPR001227">
    <property type="entry name" value="Ac_transferase_dom_sf"/>
</dbReference>
<dbReference type="SUPFAM" id="SSF53901">
    <property type="entry name" value="Thiolase-like"/>
    <property type="match status" value="1"/>
</dbReference>
<dbReference type="Gene3D" id="1.10.1200.10">
    <property type="entry name" value="ACP-like"/>
    <property type="match status" value="1"/>
</dbReference>
<dbReference type="Gene3D" id="3.40.366.10">
    <property type="entry name" value="Malonyl-Coenzyme A Acyl Carrier Protein, domain 2"/>
    <property type="match status" value="1"/>
</dbReference>
<keyword evidence="7" id="KW-0663">Pyridoxal phosphate</keyword>
<comment type="catalytic activity">
    <reaction evidence="28">
        <text>(2E)-hexadecenoyl-[ACP] + NADPH + H(+) = hexadecanoyl-[ACP] + NADP(+)</text>
        <dbReference type="Rhea" id="RHEA:41912"/>
        <dbReference type="Rhea" id="RHEA-COMP:9651"/>
        <dbReference type="Rhea" id="RHEA-COMP:9652"/>
        <dbReference type="ChEBI" id="CHEBI:15378"/>
        <dbReference type="ChEBI" id="CHEBI:57783"/>
        <dbReference type="ChEBI" id="CHEBI:58349"/>
        <dbReference type="ChEBI" id="CHEBI:78481"/>
        <dbReference type="ChEBI" id="CHEBI:78483"/>
    </reaction>
    <physiologicalReaction direction="left-to-right" evidence="28">
        <dbReference type="Rhea" id="RHEA:41913"/>
    </physiologicalReaction>
</comment>
<comment type="catalytic activity">
    <reaction evidence="48">
        <text>butanoyl-[ACP] + malonyl-[ACP] + H(+) = 3-oxohexanoyl-[ACP] + holo-[ACP] + CO2</text>
        <dbReference type="Rhea" id="RHEA:41820"/>
        <dbReference type="Rhea" id="RHEA-COMP:9623"/>
        <dbReference type="Rhea" id="RHEA-COMP:9628"/>
        <dbReference type="Rhea" id="RHEA-COMP:9629"/>
        <dbReference type="Rhea" id="RHEA-COMP:9685"/>
        <dbReference type="ChEBI" id="CHEBI:15378"/>
        <dbReference type="ChEBI" id="CHEBI:16526"/>
        <dbReference type="ChEBI" id="CHEBI:64479"/>
        <dbReference type="ChEBI" id="CHEBI:78449"/>
        <dbReference type="ChEBI" id="CHEBI:78454"/>
        <dbReference type="ChEBI" id="CHEBI:78456"/>
    </reaction>
    <physiologicalReaction direction="left-to-right" evidence="48">
        <dbReference type="Rhea" id="RHEA:41821"/>
    </physiologicalReaction>
</comment>
<evidence type="ECO:0000256" key="36">
    <source>
        <dbReference type="ARBA" id="ARBA00048506"/>
    </source>
</evidence>
<comment type="catalytic activity">
    <reaction evidence="37">
        <text>3-oxohexanoyl-[ACP] + NADPH + H(+) = (3R)-hydroxyhexanoyl-[ACP] + NADP(+)</text>
        <dbReference type="Rhea" id="RHEA:41824"/>
        <dbReference type="Rhea" id="RHEA-COMP:9629"/>
        <dbReference type="Rhea" id="RHEA-COMP:9630"/>
        <dbReference type="ChEBI" id="CHEBI:15378"/>
        <dbReference type="ChEBI" id="CHEBI:57783"/>
        <dbReference type="ChEBI" id="CHEBI:58349"/>
        <dbReference type="ChEBI" id="CHEBI:78456"/>
        <dbReference type="ChEBI" id="CHEBI:78457"/>
    </reaction>
    <physiologicalReaction direction="left-to-right" evidence="37">
        <dbReference type="Rhea" id="RHEA:41825"/>
    </physiologicalReaction>
</comment>
<comment type="catalytic activity">
    <reaction evidence="27">
        <text>dodecanoyl-[ACP] + malonyl-[ACP] + H(+) = 3-oxotetradecanoyl-[ACP] + holo-[ACP] + CO2</text>
        <dbReference type="Rhea" id="RHEA:41884"/>
        <dbReference type="Rhea" id="RHEA-COMP:9623"/>
        <dbReference type="Rhea" id="RHEA-COMP:9644"/>
        <dbReference type="Rhea" id="RHEA-COMP:9645"/>
        <dbReference type="Rhea" id="RHEA-COMP:9685"/>
        <dbReference type="ChEBI" id="CHEBI:15378"/>
        <dbReference type="ChEBI" id="CHEBI:16526"/>
        <dbReference type="ChEBI" id="CHEBI:64479"/>
        <dbReference type="ChEBI" id="CHEBI:65264"/>
        <dbReference type="ChEBI" id="CHEBI:78449"/>
        <dbReference type="ChEBI" id="CHEBI:78473"/>
    </reaction>
    <physiologicalReaction direction="left-to-right" evidence="27">
        <dbReference type="Rhea" id="RHEA:41885"/>
    </physiologicalReaction>
</comment>
<keyword evidence="56" id="KW-1185">Reference proteome</keyword>
<dbReference type="Gene3D" id="3.90.180.10">
    <property type="entry name" value="Medium-chain alcohol dehydrogenases, catalytic domain"/>
    <property type="match status" value="1"/>
</dbReference>
<dbReference type="InterPro" id="IPR018201">
    <property type="entry name" value="Ketoacyl_synth_AS"/>
</dbReference>
<dbReference type="Pfam" id="PF08659">
    <property type="entry name" value="KR"/>
    <property type="match status" value="1"/>
</dbReference>
<evidence type="ECO:0000256" key="2">
    <source>
        <dbReference type="ARBA" id="ARBA00022450"/>
    </source>
</evidence>
<keyword evidence="6" id="KW-0521">NADP</keyword>
<proteinExistence type="predicted"/>
<dbReference type="SMART" id="SM00827">
    <property type="entry name" value="PKS_AT"/>
    <property type="match status" value="1"/>
</dbReference>
<dbReference type="InterPro" id="IPR036736">
    <property type="entry name" value="ACP-like_sf"/>
</dbReference>
<evidence type="ECO:0000256" key="10">
    <source>
        <dbReference type="ARBA" id="ARBA00023315"/>
    </source>
</evidence>
<dbReference type="PANTHER" id="PTHR43775:SF37">
    <property type="entry name" value="SI:DKEY-61P9.11"/>
    <property type="match status" value="1"/>
</dbReference>
<dbReference type="GO" id="GO:0006633">
    <property type="term" value="P:fatty acid biosynthetic process"/>
    <property type="evidence" value="ECO:0007669"/>
    <property type="project" value="InterPro"/>
</dbReference>
<dbReference type="Gene3D" id="3.30.70.3290">
    <property type="match status" value="1"/>
</dbReference>
<evidence type="ECO:0000256" key="45">
    <source>
        <dbReference type="ARBA" id="ARBA00049263"/>
    </source>
</evidence>
<comment type="catalytic activity">
    <reaction evidence="36">
        <text>a fatty acyl-[ACP] + malonyl-[ACP] + H(+) = a 3-oxoacyl-[ACP] + holo-[ACP] + CO2</text>
        <dbReference type="Rhea" id="RHEA:22836"/>
        <dbReference type="Rhea" id="RHEA-COMP:9623"/>
        <dbReference type="Rhea" id="RHEA-COMP:9685"/>
        <dbReference type="Rhea" id="RHEA-COMP:9916"/>
        <dbReference type="Rhea" id="RHEA-COMP:14125"/>
        <dbReference type="ChEBI" id="CHEBI:15378"/>
        <dbReference type="ChEBI" id="CHEBI:16526"/>
        <dbReference type="ChEBI" id="CHEBI:64479"/>
        <dbReference type="ChEBI" id="CHEBI:78449"/>
        <dbReference type="ChEBI" id="CHEBI:78776"/>
        <dbReference type="ChEBI" id="CHEBI:138651"/>
        <dbReference type="EC" id="2.3.1.41"/>
    </reaction>
    <physiologicalReaction direction="left-to-right" evidence="36">
        <dbReference type="Rhea" id="RHEA:22837"/>
    </physiologicalReaction>
</comment>
<evidence type="ECO:0000256" key="32">
    <source>
        <dbReference type="ARBA" id="ARBA00048051"/>
    </source>
</evidence>
<dbReference type="Gene3D" id="3.40.47.10">
    <property type="match status" value="1"/>
</dbReference>
<dbReference type="PROSITE" id="PS50075">
    <property type="entry name" value="CARRIER"/>
    <property type="match status" value="1"/>
</dbReference>
<keyword evidence="9" id="KW-0511">Multifunctional enzyme</keyword>
<evidence type="ECO:0000256" key="41">
    <source>
        <dbReference type="ARBA" id="ARBA00048935"/>
    </source>
</evidence>
<evidence type="ECO:0000256" key="27">
    <source>
        <dbReference type="ARBA" id="ARBA00047578"/>
    </source>
</evidence>
<evidence type="ECO:0000259" key="52">
    <source>
        <dbReference type="PROSITE" id="PS50075"/>
    </source>
</evidence>
<evidence type="ECO:0000256" key="14">
    <source>
        <dbReference type="ARBA" id="ARBA00023388"/>
    </source>
</evidence>
<comment type="catalytic activity">
    <reaction evidence="42">
        <text>(2E)-octadecenoyl-[ACP] + NADPH + H(+) = octadecanoyl-[ACP] + NADP(+)</text>
        <dbReference type="Rhea" id="RHEA:41928"/>
        <dbReference type="Rhea" id="RHEA-COMP:9655"/>
        <dbReference type="Rhea" id="RHEA-COMP:9656"/>
        <dbReference type="ChEBI" id="CHEBI:15378"/>
        <dbReference type="ChEBI" id="CHEBI:57783"/>
        <dbReference type="ChEBI" id="CHEBI:58349"/>
        <dbReference type="ChEBI" id="CHEBI:78489"/>
        <dbReference type="ChEBI" id="CHEBI:78495"/>
    </reaction>
    <physiologicalReaction direction="left-to-right" evidence="42">
        <dbReference type="Rhea" id="RHEA:41929"/>
    </physiologicalReaction>
</comment>
<dbReference type="SUPFAM" id="SSF47336">
    <property type="entry name" value="ACP-like"/>
    <property type="match status" value="1"/>
</dbReference>
<dbReference type="InterPro" id="IPR016039">
    <property type="entry name" value="Thiolase-like"/>
</dbReference>
<evidence type="ECO:0000256" key="8">
    <source>
        <dbReference type="ARBA" id="ARBA00023002"/>
    </source>
</evidence>
<comment type="catalytic activity">
    <reaction evidence="35">
        <text>(2E)-octenoyl-[ACP] + NADPH + H(+) = octanoyl-[ACP] + NADP(+)</text>
        <dbReference type="Rhea" id="RHEA:41848"/>
        <dbReference type="Rhea" id="RHEA-COMP:9635"/>
        <dbReference type="Rhea" id="RHEA-COMP:9636"/>
        <dbReference type="ChEBI" id="CHEBI:15378"/>
        <dbReference type="ChEBI" id="CHEBI:57783"/>
        <dbReference type="ChEBI" id="CHEBI:58349"/>
        <dbReference type="ChEBI" id="CHEBI:78462"/>
        <dbReference type="ChEBI" id="CHEBI:78463"/>
    </reaction>
    <physiologicalReaction direction="left-to-right" evidence="35">
        <dbReference type="Rhea" id="RHEA:41849"/>
    </physiologicalReaction>
</comment>
<evidence type="ECO:0000256" key="23">
    <source>
        <dbReference type="ARBA" id="ARBA00047400"/>
    </source>
</evidence>
<dbReference type="SMART" id="SM00822">
    <property type="entry name" value="PKS_KR"/>
    <property type="match status" value="1"/>
</dbReference>
<dbReference type="Pfam" id="PF00698">
    <property type="entry name" value="Acyl_transf_1"/>
    <property type="match status" value="1"/>
</dbReference>
<comment type="catalytic activity">
    <reaction evidence="29">
        <text>(2E)-hexenoyl-[ACP] + NADPH + H(+) = hexanoyl-[ACP] + NADP(+)</text>
        <dbReference type="Rhea" id="RHEA:41832"/>
        <dbReference type="Rhea" id="RHEA-COMP:9631"/>
        <dbReference type="Rhea" id="RHEA-COMP:9632"/>
        <dbReference type="ChEBI" id="CHEBI:15378"/>
        <dbReference type="ChEBI" id="CHEBI:57783"/>
        <dbReference type="ChEBI" id="CHEBI:58349"/>
        <dbReference type="ChEBI" id="CHEBI:78458"/>
        <dbReference type="ChEBI" id="CHEBI:78459"/>
    </reaction>
    <physiologicalReaction direction="left-to-right" evidence="29">
        <dbReference type="Rhea" id="RHEA:41833"/>
    </physiologicalReaction>
</comment>
<comment type="catalytic activity">
    <reaction evidence="33">
        <text>(2E)-dodecenoyl-[ACP] + NADPH + H(+) = dodecanoyl-[ACP] + NADP(+)</text>
        <dbReference type="Rhea" id="RHEA:41880"/>
        <dbReference type="Rhea" id="RHEA-COMP:9643"/>
        <dbReference type="Rhea" id="RHEA-COMP:9644"/>
        <dbReference type="ChEBI" id="CHEBI:15378"/>
        <dbReference type="ChEBI" id="CHEBI:57783"/>
        <dbReference type="ChEBI" id="CHEBI:58349"/>
        <dbReference type="ChEBI" id="CHEBI:65264"/>
        <dbReference type="ChEBI" id="CHEBI:78472"/>
    </reaction>
    <physiologicalReaction direction="left-to-right" evidence="33">
        <dbReference type="Rhea" id="RHEA:41881"/>
    </physiologicalReaction>
</comment>
<comment type="catalytic activity">
    <reaction evidence="31">
        <text>acetyl-[ACP] + malonyl-[ACP] + H(+) = 3-oxobutanoyl-[ACP] + holo-[ACP] + CO2</text>
        <dbReference type="Rhea" id="RHEA:41800"/>
        <dbReference type="Rhea" id="RHEA-COMP:9621"/>
        <dbReference type="Rhea" id="RHEA-COMP:9623"/>
        <dbReference type="Rhea" id="RHEA-COMP:9625"/>
        <dbReference type="Rhea" id="RHEA-COMP:9685"/>
        <dbReference type="ChEBI" id="CHEBI:15378"/>
        <dbReference type="ChEBI" id="CHEBI:16526"/>
        <dbReference type="ChEBI" id="CHEBI:64479"/>
        <dbReference type="ChEBI" id="CHEBI:78446"/>
        <dbReference type="ChEBI" id="CHEBI:78449"/>
        <dbReference type="ChEBI" id="CHEBI:78450"/>
    </reaction>
    <physiologicalReaction direction="left-to-right" evidence="31">
        <dbReference type="Rhea" id="RHEA:41801"/>
    </physiologicalReaction>
</comment>
<comment type="catalytic activity">
    <reaction evidence="24">
        <text>3-oxodecanoyl-[ACP] + NADPH + H(+) = (3R)-hydroxydecanoyl-[ACP] + NADP(+)</text>
        <dbReference type="Rhea" id="RHEA:41856"/>
        <dbReference type="Rhea" id="RHEA-COMP:9637"/>
        <dbReference type="Rhea" id="RHEA-COMP:9638"/>
        <dbReference type="ChEBI" id="CHEBI:15378"/>
        <dbReference type="ChEBI" id="CHEBI:57783"/>
        <dbReference type="ChEBI" id="CHEBI:58349"/>
        <dbReference type="ChEBI" id="CHEBI:78464"/>
        <dbReference type="ChEBI" id="CHEBI:78466"/>
    </reaction>
    <physiologicalReaction direction="left-to-right" evidence="24">
        <dbReference type="Rhea" id="RHEA:41857"/>
    </physiologicalReaction>
</comment>
<comment type="caution">
    <text evidence="55">The sequence shown here is derived from an EMBL/GenBank/DDBJ whole genome shotgun (WGS) entry which is preliminary data.</text>
</comment>
<evidence type="ECO:0000256" key="16">
    <source>
        <dbReference type="ARBA" id="ARBA00023398"/>
    </source>
</evidence>
<comment type="catalytic activity">
    <reaction evidence="43">
        <text>decanoyl-[ACP] + malonyl-[ACP] + H(+) = 3-oxododecanoyl-[ACP] + holo-[ACP] + CO2</text>
        <dbReference type="Rhea" id="RHEA:41868"/>
        <dbReference type="Rhea" id="RHEA-COMP:9623"/>
        <dbReference type="Rhea" id="RHEA-COMP:9640"/>
        <dbReference type="Rhea" id="RHEA-COMP:9641"/>
        <dbReference type="Rhea" id="RHEA-COMP:9685"/>
        <dbReference type="ChEBI" id="CHEBI:15378"/>
        <dbReference type="ChEBI" id="CHEBI:16526"/>
        <dbReference type="ChEBI" id="CHEBI:64479"/>
        <dbReference type="ChEBI" id="CHEBI:78449"/>
        <dbReference type="ChEBI" id="CHEBI:78468"/>
        <dbReference type="ChEBI" id="CHEBI:78469"/>
    </reaction>
    <physiologicalReaction direction="left-to-right" evidence="43">
        <dbReference type="Rhea" id="RHEA:41869"/>
    </physiologicalReaction>
</comment>
<comment type="catalytic activity">
    <reaction evidence="40">
        <text>hexadecanoyl-[ACP] + H2O = hexadecanoate + holo-[ACP] + H(+)</text>
        <dbReference type="Rhea" id="RHEA:41932"/>
        <dbReference type="Rhea" id="RHEA-COMP:9652"/>
        <dbReference type="Rhea" id="RHEA-COMP:9685"/>
        <dbReference type="ChEBI" id="CHEBI:7896"/>
        <dbReference type="ChEBI" id="CHEBI:15377"/>
        <dbReference type="ChEBI" id="CHEBI:15378"/>
        <dbReference type="ChEBI" id="CHEBI:64479"/>
        <dbReference type="ChEBI" id="CHEBI:78483"/>
        <dbReference type="EC" id="3.1.2.14"/>
    </reaction>
    <physiologicalReaction direction="left-to-right" evidence="40">
        <dbReference type="Rhea" id="RHEA:41933"/>
    </physiologicalReaction>
</comment>
<dbReference type="InterPro" id="IPR050091">
    <property type="entry name" value="PKS_NRPS_Biosynth_Enz"/>
</dbReference>
<dbReference type="InterPro" id="IPR020841">
    <property type="entry name" value="PKS_Beta-ketoAc_synthase_dom"/>
</dbReference>
<dbReference type="OrthoDB" id="5334845at2759"/>
<evidence type="ECO:0000256" key="1">
    <source>
        <dbReference type="ARBA" id="ARBA00005189"/>
    </source>
</evidence>
<feature type="region of interest" description="C-terminal hotdog fold" evidence="51">
    <location>
        <begin position="1113"/>
        <end position="1260"/>
    </location>
</feature>
<comment type="catalytic activity">
    <reaction evidence="17">
        <text>(3R)-hydroxyoctadecanoyl-[ACP] = (2E)-octadecenoyl-[ACP] + H2O</text>
        <dbReference type="Rhea" id="RHEA:41924"/>
        <dbReference type="Rhea" id="RHEA-COMP:9654"/>
        <dbReference type="Rhea" id="RHEA-COMP:9655"/>
        <dbReference type="ChEBI" id="CHEBI:15377"/>
        <dbReference type="ChEBI" id="CHEBI:78488"/>
        <dbReference type="ChEBI" id="CHEBI:78489"/>
    </reaction>
    <physiologicalReaction direction="left-to-right" evidence="17">
        <dbReference type="Rhea" id="RHEA:41925"/>
    </physiologicalReaction>
</comment>
<dbReference type="GO" id="GO:0016297">
    <property type="term" value="F:fatty acyl-[ACP] hydrolase activity"/>
    <property type="evidence" value="ECO:0007669"/>
    <property type="project" value="UniProtKB-EC"/>
</dbReference>
<dbReference type="Pfam" id="PF21089">
    <property type="entry name" value="PKS_DH_N"/>
    <property type="match status" value="1"/>
</dbReference>
<evidence type="ECO:0000256" key="18">
    <source>
        <dbReference type="ARBA" id="ARBA00023401"/>
    </source>
</evidence>
<reference evidence="55 56" key="1">
    <citation type="journal article" date="2015" name="BMC Genomics">
        <title>Insights from the genome of Ophiocordyceps polyrhachis-furcata to pathogenicity and host specificity in insect fungi.</title>
        <authorList>
            <person name="Wichadakul D."/>
            <person name="Kobmoo N."/>
            <person name="Ingsriswang S."/>
            <person name="Tangphatsornruang S."/>
            <person name="Chantasingh D."/>
            <person name="Luangsa-ard J.J."/>
            <person name="Eurwilaichitr L."/>
        </authorList>
    </citation>
    <scope>NUCLEOTIDE SEQUENCE [LARGE SCALE GENOMIC DNA]</scope>
    <source>
        <strain evidence="55 56">BCC 54312</strain>
    </source>
</reference>
<evidence type="ECO:0000256" key="31">
    <source>
        <dbReference type="ARBA" id="ARBA00047961"/>
    </source>
</evidence>
<name>A0A367LST8_9HYPO</name>
<feature type="active site" description="Proton donor; for dehydratase activity" evidence="51">
    <location>
        <position position="1176"/>
    </location>
</feature>
<dbReference type="SMART" id="SM00829">
    <property type="entry name" value="PKS_ER"/>
    <property type="match status" value="1"/>
</dbReference>
<dbReference type="InterPro" id="IPR032821">
    <property type="entry name" value="PKS_assoc"/>
</dbReference>
<comment type="catalytic activity">
    <reaction evidence="21">
        <text>3-oxooctadecanoyl-[ACP] + NADPH + H(+) = (3R)-hydroxyoctadecanoyl-[ACP] + NADP(+)</text>
        <dbReference type="Rhea" id="RHEA:41920"/>
        <dbReference type="Rhea" id="RHEA-COMP:9653"/>
        <dbReference type="Rhea" id="RHEA-COMP:9654"/>
        <dbReference type="ChEBI" id="CHEBI:15378"/>
        <dbReference type="ChEBI" id="CHEBI:57783"/>
        <dbReference type="ChEBI" id="CHEBI:58349"/>
        <dbReference type="ChEBI" id="CHEBI:78487"/>
        <dbReference type="ChEBI" id="CHEBI:78488"/>
    </reaction>
    <physiologicalReaction direction="left-to-right" evidence="21">
        <dbReference type="Rhea" id="RHEA:41921"/>
    </physiologicalReaction>
</comment>
<comment type="catalytic activity">
    <reaction evidence="39">
        <text>holo-[ACP] + acetyl-CoA = acetyl-[ACP] + CoA</text>
        <dbReference type="Rhea" id="RHEA:41788"/>
        <dbReference type="Rhea" id="RHEA-COMP:9621"/>
        <dbReference type="Rhea" id="RHEA-COMP:9685"/>
        <dbReference type="ChEBI" id="CHEBI:57287"/>
        <dbReference type="ChEBI" id="CHEBI:57288"/>
        <dbReference type="ChEBI" id="CHEBI:64479"/>
        <dbReference type="ChEBI" id="CHEBI:78446"/>
        <dbReference type="EC" id="2.3.1.38"/>
    </reaction>
    <physiologicalReaction direction="left-to-right" evidence="39">
        <dbReference type="Rhea" id="RHEA:41789"/>
    </physiologicalReaction>
</comment>
<dbReference type="Gene3D" id="3.40.50.1820">
    <property type="entry name" value="alpha/beta hydrolase"/>
    <property type="match status" value="1"/>
</dbReference>
<evidence type="ECO:0000256" key="6">
    <source>
        <dbReference type="ARBA" id="ARBA00022857"/>
    </source>
</evidence>
<dbReference type="InterPro" id="IPR011032">
    <property type="entry name" value="GroES-like_sf"/>
</dbReference>
<evidence type="ECO:0000256" key="15">
    <source>
        <dbReference type="ARBA" id="ARBA00023394"/>
    </source>
</evidence>
<dbReference type="SUPFAM" id="SSF52151">
    <property type="entry name" value="FabD/lysophospholipase-like"/>
    <property type="match status" value="1"/>
</dbReference>
<dbReference type="CDD" id="cd00833">
    <property type="entry name" value="PKS"/>
    <property type="match status" value="1"/>
</dbReference>
<evidence type="ECO:0000259" key="54">
    <source>
        <dbReference type="PROSITE" id="PS52019"/>
    </source>
</evidence>
<sequence length="2515" mass="269144">MFTDTTVTILICHGRDTRRDFVENDGYADPDLAHQPAREPIAVVGIGLRLPGGINSASRLWSALLDGEDLLSEVPPDRFDKDYFHDSDTRKQGSVRSRRGGFLDDVHAFDAPFFNMFPAEAAVLDPQQRLALEAAYHALEDGGAPLEKVAASRTSCFVGGFAYDHMCMQSESAVRDLAGPHTAAGIIVAALANRVSYTLDLRGPSVSLDTACSSSMVALHLACQSIWSGEADAAMAGGVNALLRPEYTIMLGQAGFLSPDGVCRSFDAKGNGYVRSEGSGMVYLKPLSRAVEDGDRIYGLVRGSLVNSNGHTPEGLTVPSVEAQVALLRDVYRQAAVDPAAVSYVQAHGPGTAIGDPKEARALGSYLGQARGSTTDNSPTAATAPLWISSCKGNLGHLEGAAGIVGFITAVLAAFHGQAPPQASHKEPNPAIDFRSLRLGIPLEAVDLRKGPSQGLVVGINSFGAGGTNSHAIIQEPPRAESRSVPSHDCRVVLISARSSDALQAVARDVSSFIKSHKPKLADVAYSLNTRRTRHSHLAVVPVRDADELCARLDIVARGESSREILSLNKSTTNVIARPRVAFVFSGQGGQWAGMGKALAEQEPVFAESIQAFESLFVKHAGRSLLADVFDPNQAAMLNKTTIVQPAIAMIQIALARTLMSYGLAPHAVVGHSIGELAAAHITGALSLEDTVCMLHLRATIQSKAAGKGGMLATGLSEAEARKLLSDLQLAGNAEIATLTGPKTTTLAGDVPSLETVAKELEKENIFARFVKAEVPYHSRFMDPLRDELLEALGPYRGSDVDGVELYSSVTAAREPGTHLTAEYWWSNARNPVRYAETVQALLASDEPPTLFVEIGPHPVLVSGTRTTADAAGIKGVQVLPSMTRDNDVTALAHILGAAAALCKDDGVQLDAFNGGGGQYMTLPLYPFQRKHYSYEHPRAKRTRLMAGEHPFFGGLSFLSDSSRGILNLRLSVGTAPFLGDHVMDGSAIFPAMGFVETAFLAAEKLVAGGAISNAQGLWLENMTFEHALVLPTTTTGGGSSGGNMKDWPPEVILEVTSAQKDFVMSSRPVTGNNAGQGGGWTACSRGRINNLDTFDRGSFAAGDLSTVRQRLERGTEISGDDFYNSLEAAGYRYGDSFRGVQNVWRLGDETLATVKLPQECETDSGRFRFHPAMLDACAHASSAYWMNGLGIKHMYLPHRLEKALVHDCRGIKHVVVYGHKTYFGDTHFSFDVCVYDVSGRVLALLIGLTSRRVLSTAVGAETEYETVFEEQDKPPYECADIDFKAVLFIGQPDSSSVSLIVKQAFPGAEFLFRLIPADGATFDASKLPLSLDRRTLIVLSPPALDTGSDEALAGGGGGGEEAAVGPGIAIVLSIARRIHAEQAAITFIVLTRGACRTPVDGTVGCNPAAAALEAAARVLANELQQCRVRVVDLPIFSSEQSAAKDDEAQVMRLLSDELRFHGVLWHDTVTALRPDGKRFVRRVVAVDESEALRVAAERVNAVGGEYFLEVDASSRAGGGSKVGDVVVRQQQPQALGRDEVTISVEAAGLCFGDVRNATGMAAGLEGLESADAGLSGFSLGQEVAGTVIELGANVKKLELGQRVMARVARGLCGKVSAHQELVMPVPSGLTAAQAACIPVAYLTAYYALDKLAQLSSGESVLIQAAAGGVGFAAIQIAKLRGARILATAGSPERRKNVKELGAESVFDSRSVALCDSVMAATKGRGVDVVLNCLGGALLAQSAACLAPFGRFIDTGRTSTKGYTKLGQFGDNVSIFVVDMDRLPISKPHIHRRLWSEVFELFEAGKLKPPPVAEYPVSKLSSALRDLLRSNVIGKAAITMHNGDQEWLMAERPTYLELRPDRSYLVTGGSSGLGLQMAKFLADRGARHLLLVSRSGPKTAEDEMILAGIRRKGVAAELVVADVTDAQAVKSVIHDPAHPPVVGIVHSAAVLHDIYAHNSSMDDFWKVFRPKALGAWNLHAAVDDLPLDFFVLISSMSATLSFAGQVSYSSASRYLDGLAHYRQSRGLPALSVNLGLLGTYAGMTRKSTPAHKMVDILSSEGHRTMQLSAVLDALERAMLDGAVSRMPLSIDWGTWLKAHPHLEFDAAFSHLKNTSSRQSSSSSSSSSASKSLLSGLSHGELLDAITSRLRTGLARVVGLEPAQVSAEEKMETYAADSITMTQISGMILREFRVRYAVMKLLTGPTLNEVAAEVAASYDDGQPAAAATDGGLNGPKGSWPTWLPDGIYPVSSMFVRGKPPPRAEGLAKLICFHSMGAGASLFAPFLTDPPAGFDVLAVQLPGRENRSDERHPQDASAVAEEIAGTLQGDDYNLSDRDVIWGHSFGGLVAFLTLRAVRRAWKGAGGEAAARKKKKKKKKLPRLVVTGAIAPCLGYVWQKRDIVLQSLREDFSAEYMLAVSRYVDDADFMRSVTHGMRMDGPMLLSYGYDESEEALDVPITAFAALQDDVVYPDEMDGWRREAGEAEFRLIKVDGDHWFIHRNRRLIRETLEEMVRRD</sequence>
<evidence type="ECO:0000256" key="33">
    <source>
        <dbReference type="ARBA" id="ARBA00048281"/>
    </source>
</evidence>
<dbReference type="InterPro" id="IPR020806">
    <property type="entry name" value="PKS_PP-bd"/>
</dbReference>